<accession>A0A138AU57</accession>
<keyword evidence="2" id="KW-1133">Transmembrane helix</keyword>
<evidence type="ECO:0000256" key="2">
    <source>
        <dbReference type="SAM" id="Phobius"/>
    </source>
</evidence>
<evidence type="ECO:0000313" key="4">
    <source>
        <dbReference type="Proteomes" id="UP000070258"/>
    </source>
</evidence>
<feature type="compositionally biased region" description="Gly residues" evidence="1">
    <location>
        <begin position="178"/>
        <end position="192"/>
    </location>
</feature>
<feature type="region of interest" description="Disordered" evidence="1">
    <location>
        <begin position="162"/>
        <end position="276"/>
    </location>
</feature>
<organism evidence="3 4">
    <name type="scientific">Tsukamurella pseudospumae</name>
    <dbReference type="NCBI Taxonomy" id="239498"/>
    <lineage>
        <taxon>Bacteria</taxon>
        <taxon>Bacillati</taxon>
        <taxon>Actinomycetota</taxon>
        <taxon>Actinomycetes</taxon>
        <taxon>Mycobacteriales</taxon>
        <taxon>Tsukamurellaceae</taxon>
        <taxon>Tsukamurella</taxon>
    </lineage>
</organism>
<evidence type="ECO:0000313" key="3">
    <source>
        <dbReference type="EMBL" id="KXP13964.1"/>
    </source>
</evidence>
<dbReference type="OrthoDB" id="4484716at2"/>
<dbReference type="EMBL" id="LSRF01000008">
    <property type="protein sequence ID" value="KXP13964.1"/>
    <property type="molecule type" value="Genomic_DNA"/>
</dbReference>
<feature type="compositionally biased region" description="Pro residues" evidence="1">
    <location>
        <begin position="1"/>
        <end position="20"/>
    </location>
</feature>
<feature type="compositionally biased region" description="Low complexity" evidence="1">
    <location>
        <begin position="241"/>
        <end position="251"/>
    </location>
</feature>
<protein>
    <submittedName>
        <fullName evidence="3">Uncharacterized protein</fullName>
    </submittedName>
</protein>
<evidence type="ECO:0000256" key="1">
    <source>
        <dbReference type="SAM" id="MobiDB-lite"/>
    </source>
</evidence>
<feature type="compositionally biased region" description="Polar residues" evidence="1">
    <location>
        <begin position="211"/>
        <end position="224"/>
    </location>
</feature>
<keyword evidence="2" id="KW-0472">Membrane</keyword>
<feature type="region of interest" description="Disordered" evidence="1">
    <location>
        <begin position="1"/>
        <end position="45"/>
    </location>
</feature>
<reference evidence="4" key="1">
    <citation type="submission" date="2016-02" db="EMBL/GenBank/DDBJ databases">
        <authorList>
            <person name="Wen L."/>
            <person name="He K."/>
            <person name="Yang H."/>
        </authorList>
    </citation>
    <scope>NUCLEOTIDE SEQUENCE [LARGE SCALE GENOMIC DNA]</scope>
    <source>
        <strain evidence="4">JCM 15929</strain>
    </source>
</reference>
<comment type="caution">
    <text evidence="3">The sequence shown here is derived from an EMBL/GenBank/DDBJ whole genome shotgun (WGS) entry which is preliminary data.</text>
</comment>
<feature type="transmembrane region" description="Helical" evidence="2">
    <location>
        <begin position="54"/>
        <end position="73"/>
    </location>
</feature>
<dbReference type="RefSeq" id="WP_068570241.1">
    <property type="nucleotide sequence ID" value="NZ_LSRF01000008.1"/>
</dbReference>
<name>A0A138AU57_9ACTN</name>
<dbReference type="AlphaFoldDB" id="A0A138AU57"/>
<keyword evidence="2" id="KW-0812">Transmembrane</keyword>
<proteinExistence type="predicted"/>
<feature type="transmembrane region" description="Helical" evidence="2">
    <location>
        <begin position="120"/>
        <end position="140"/>
    </location>
</feature>
<sequence>MPTPTPPSRQPQPAPLPPGSPRHARTAAGPTTPAPTDPASDDSSQSVLQQRLQGAFLTIIGIAGLIGGVLFSIEAPRFAPVPVVFLTFWLVMVIIGKILFTGLGKLRESGVTAAPAASQVRAAAAVAGIVVAVGMMGFAATTGVGAGVANAVCPGDATCPPGPGPTLTFDPPTQTPGGQQGNQGGQQTGGNTGATSPSPAGSGGDNGPGIQAQTPQFGSPGQQAPNIPGNEQPGQGGQQPGQGQPTGQQNPVRTTAPARPDQTGQQTGQRDCCTDR</sequence>
<feature type="transmembrane region" description="Helical" evidence="2">
    <location>
        <begin position="79"/>
        <end position="100"/>
    </location>
</feature>
<dbReference type="Proteomes" id="UP000070258">
    <property type="component" value="Unassembled WGS sequence"/>
</dbReference>
<gene>
    <name evidence="3" type="ORF">AXK60_22115</name>
</gene>